<keyword evidence="3" id="KW-1185">Reference proteome</keyword>
<protein>
    <submittedName>
        <fullName evidence="2">Uncharacterized protein</fullName>
    </submittedName>
</protein>
<comment type="caution">
    <text evidence="2">The sequence shown here is derived from an EMBL/GenBank/DDBJ whole genome shotgun (WGS) entry which is preliminary data.</text>
</comment>
<name>A0A846R002_9FLAO</name>
<accession>A0A846R002</accession>
<keyword evidence="1" id="KW-0812">Transmembrane</keyword>
<keyword evidence="1" id="KW-1133">Transmembrane helix</keyword>
<reference evidence="2 3" key="1">
    <citation type="submission" date="2020-03" db="EMBL/GenBank/DDBJ databases">
        <title>Genomic Encyclopedia of Type Strains, Phase IV (KMG-IV): sequencing the most valuable type-strain genomes for metagenomic binning, comparative biology and taxonomic classification.</title>
        <authorList>
            <person name="Goeker M."/>
        </authorList>
    </citation>
    <scope>NUCLEOTIDE SEQUENCE [LARGE SCALE GENOMIC DNA]</scope>
    <source>
        <strain evidence="2 3">DSM 29762</strain>
    </source>
</reference>
<evidence type="ECO:0000313" key="2">
    <source>
        <dbReference type="EMBL" id="NJB72490.1"/>
    </source>
</evidence>
<proteinExistence type="predicted"/>
<dbReference type="AlphaFoldDB" id="A0A846R002"/>
<feature type="transmembrane region" description="Helical" evidence="1">
    <location>
        <begin position="12"/>
        <end position="30"/>
    </location>
</feature>
<dbReference type="EMBL" id="JAATJJ010000002">
    <property type="protein sequence ID" value="NJB72490.1"/>
    <property type="molecule type" value="Genomic_DNA"/>
</dbReference>
<evidence type="ECO:0000256" key="1">
    <source>
        <dbReference type="SAM" id="Phobius"/>
    </source>
</evidence>
<sequence>MVKGHNLYDLVFYIYFFLHFIGASLKYFIFTYEENRNIII</sequence>
<gene>
    <name evidence="2" type="ORF">GGR42_002981</name>
</gene>
<keyword evidence="1" id="KW-0472">Membrane</keyword>
<evidence type="ECO:0000313" key="3">
    <source>
        <dbReference type="Proteomes" id="UP000590442"/>
    </source>
</evidence>
<dbReference type="Proteomes" id="UP000590442">
    <property type="component" value="Unassembled WGS sequence"/>
</dbReference>
<organism evidence="2 3">
    <name type="scientific">Saonia flava</name>
    <dbReference type="NCBI Taxonomy" id="523696"/>
    <lineage>
        <taxon>Bacteria</taxon>
        <taxon>Pseudomonadati</taxon>
        <taxon>Bacteroidota</taxon>
        <taxon>Flavobacteriia</taxon>
        <taxon>Flavobacteriales</taxon>
        <taxon>Flavobacteriaceae</taxon>
        <taxon>Saonia</taxon>
    </lineage>
</organism>